<dbReference type="OrthoDB" id="637156at2759"/>
<evidence type="ECO:0000256" key="4">
    <source>
        <dbReference type="ARBA" id="ARBA00014973"/>
    </source>
</evidence>
<comment type="similarity">
    <text evidence="3 11">Belongs to the ELOF1 family.</text>
</comment>
<evidence type="ECO:0000256" key="10">
    <source>
        <dbReference type="ARBA" id="ARBA00023242"/>
    </source>
</evidence>
<dbReference type="PANTHER" id="PTHR20934">
    <property type="entry name" value="TRANSCRIPTION ELONGATION FACTOR 1 HOMOLOG"/>
    <property type="match status" value="1"/>
</dbReference>
<dbReference type="InterPro" id="IPR038567">
    <property type="entry name" value="T_Elf1_sf"/>
</dbReference>
<keyword evidence="6 11" id="KW-0863">Zinc-finger</keyword>
<dbReference type="Pfam" id="PF05129">
    <property type="entry name" value="Zn_ribbon_Elf1"/>
    <property type="match status" value="1"/>
</dbReference>
<comment type="function">
    <text evidence="1 11">Transcription elongation factor implicated in the maintenance of proper chromatin structure in actively transcribed regions.</text>
</comment>
<keyword evidence="8 11" id="KW-0805">Transcription regulation</keyword>
<evidence type="ECO:0000256" key="5">
    <source>
        <dbReference type="ARBA" id="ARBA00022723"/>
    </source>
</evidence>
<dbReference type="GO" id="GO:0008023">
    <property type="term" value="C:transcription elongation factor complex"/>
    <property type="evidence" value="ECO:0007669"/>
    <property type="project" value="TreeGrafter"/>
</dbReference>
<evidence type="ECO:0000256" key="9">
    <source>
        <dbReference type="ARBA" id="ARBA00023163"/>
    </source>
</evidence>
<keyword evidence="10 11" id="KW-0539">Nucleus</keyword>
<dbReference type="FunFam" id="2.20.25.190:FF:000001">
    <property type="entry name" value="Transcription elongation factor 1 homolog"/>
    <property type="match status" value="1"/>
</dbReference>
<dbReference type="Proteomes" id="UP000636709">
    <property type="component" value="Unassembled WGS sequence"/>
</dbReference>
<organism evidence="12 13">
    <name type="scientific">Digitaria exilis</name>
    <dbReference type="NCBI Taxonomy" id="1010633"/>
    <lineage>
        <taxon>Eukaryota</taxon>
        <taxon>Viridiplantae</taxon>
        <taxon>Streptophyta</taxon>
        <taxon>Embryophyta</taxon>
        <taxon>Tracheophyta</taxon>
        <taxon>Spermatophyta</taxon>
        <taxon>Magnoliopsida</taxon>
        <taxon>Liliopsida</taxon>
        <taxon>Poales</taxon>
        <taxon>Poaceae</taxon>
        <taxon>PACMAD clade</taxon>
        <taxon>Panicoideae</taxon>
        <taxon>Panicodae</taxon>
        <taxon>Paniceae</taxon>
        <taxon>Anthephorinae</taxon>
        <taxon>Digitaria</taxon>
    </lineage>
</organism>
<evidence type="ECO:0000256" key="1">
    <source>
        <dbReference type="ARBA" id="ARBA00003357"/>
    </source>
</evidence>
<gene>
    <name evidence="12" type="ORF">HU200_035726</name>
</gene>
<protein>
    <recommendedName>
        <fullName evidence="4 11">Transcription elongation factor 1 homolog</fullName>
    </recommendedName>
</protein>
<dbReference type="GO" id="GO:0008270">
    <property type="term" value="F:zinc ion binding"/>
    <property type="evidence" value="ECO:0007669"/>
    <property type="project" value="UniProtKB-KW"/>
</dbReference>
<dbReference type="GO" id="GO:0000993">
    <property type="term" value="F:RNA polymerase II complex binding"/>
    <property type="evidence" value="ECO:0007669"/>
    <property type="project" value="TreeGrafter"/>
</dbReference>
<evidence type="ECO:0000256" key="11">
    <source>
        <dbReference type="RuleBase" id="RU364033"/>
    </source>
</evidence>
<evidence type="ECO:0000313" key="12">
    <source>
        <dbReference type="EMBL" id="KAF8698207.1"/>
    </source>
</evidence>
<evidence type="ECO:0000256" key="7">
    <source>
        <dbReference type="ARBA" id="ARBA00022833"/>
    </source>
</evidence>
<evidence type="ECO:0000256" key="8">
    <source>
        <dbReference type="ARBA" id="ARBA00023015"/>
    </source>
</evidence>
<keyword evidence="7 11" id="KW-0862">Zinc</keyword>
<comment type="caution">
    <text evidence="12">The sequence shown here is derived from an EMBL/GenBank/DDBJ whole genome shotgun (WGS) entry which is preliminary data.</text>
</comment>
<keyword evidence="13" id="KW-1185">Reference proteome</keyword>
<dbReference type="AlphaFoldDB" id="A0A835EN50"/>
<comment type="subcellular location">
    <subcellularLocation>
        <location evidence="2 11">Nucleus</location>
    </subcellularLocation>
</comment>
<evidence type="ECO:0000313" key="13">
    <source>
        <dbReference type="Proteomes" id="UP000636709"/>
    </source>
</evidence>
<sequence>MQGMSNDATTFPCRTPLNCPDVNLVGGEHCSAADQRLAMMLYVHLEMLFFPTSSRSVIRLHTHLLHVPESARDRERSKAKAKPVAPKKKPKLDTAFDCPFCNHRGSVECSIDLKHRIARASCGECKEEYSTVANALTEPVDIYSDWIDACELANEGVDVRRRHMGDDDDGF</sequence>
<dbReference type="EMBL" id="JACEFO010001866">
    <property type="protein sequence ID" value="KAF8698207.1"/>
    <property type="molecule type" value="Genomic_DNA"/>
</dbReference>
<dbReference type="GO" id="GO:0006368">
    <property type="term" value="P:transcription elongation by RNA polymerase II"/>
    <property type="evidence" value="ECO:0007669"/>
    <property type="project" value="TreeGrafter"/>
</dbReference>
<accession>A0A835EN50</accession>
<evidence type="ECO:0000256" key="6">
    <source>
        <dbReference type="ARBA" id="ARBA00022771"/>
    </source>
</evidence>
<dbReference type="PANTHER" id="PTHR20934:SF25">
    <property type="entry name" value="TRANSCRIPTION ELONGATION FACTOR 1 HOMOLOG"/>
    <property type="match status" value="1"/>
</dbReference>
<dbReference type="InterPro" id="IPR007808">
    <property type="entry name" value="Elf1"/>
</dbReference>
<dbReference type="SUPFAM" id="SSF57783">
    <property type="entry name" value="Zinc beta-ribbon"/>
    <property type="match status" value="1"/>
</dbReference>
<evidence type="ECO:0000256" key="3">
    <source>
        <dbReference type="ARBA" id="ARBA00009730"/>
    </source>
</evidence>
<keyword evidence="9 11" id="KW-0804">Transcription</keyword>
<dbReference type="Gene3D" id="2.20.25.190">
    <property type="match status" value="1"/>
</dbReference>
<proteinExistence type="inferred from homology"/>
<keyword evidence="5 11" id="KW-0479">Metal-binding</keyword>
<name>A0A835EN50_9POAL</name>
<reference evidence="12" key="1">
    <citation type="submission" date="2020-07" db="EMBL/GenBank/DDBJ databases">
        <title>Genome sequence and genetic diversity analysis of an under-domesticated orphan crop, white fonio (Digitaria exilis).</title>
        <authorList>
            <person name="Bennetzen J.L."/>
            <person name="Chen S."/>
            <person name="Ma X."/>
            <person name="Wang X."/>
            <person name="Yssel A.E.J."/>
            <person name="Chaluvadi S.R."/>
            <person name="Johnson M."/>
            <person name="Gangashetty P."/>
            <person name="Hamidou F."/>
            <person name="Sanogo M.D."/>
            <person name="Zwaenepoel A."/>
            <person name="Wallace J."/>
            <person name="Van De Peer Y."/>
            <person name="Van Deynze A."/>
        </authorList>
    </citation>
    <scope>NUCLEOTIDE SEQUENCE</scope>
    <source>
        <tissue evidence="12">Leaves</tissue>
    </source>
</reference>
<evidence type="ECO:0000256" key="2">
    <source>
        <dbReference type="ARBA" id="ARBA00004123"/>
    </source>
</evidence>